<dbReference type="InterPro" id="IPR022385">
    <property type="entry name" value="Rhs_assc_core"/>
</dbReference>
<accession>A0A4R6YFV1</accession>
<reference evidence="2 3" key="1">
    <citation type="submission" date="2019-03" db="EMBL/GenBank/DDBJ databases">
        <title>Genomic Encyclopedia of Type Strains, Phase IV (KMG-IV): sequencing the most valuable type-strain genomes for metagenomic binning, comparative biology and taxonomic classification.</title>
        <authorList>
            <person name="Goeker M."/>
        </authorList>
    </citation>
    <scope>NUCLEOTIDE SEQUENCE [LARGE SCALE GENOMIC DNA]</scope>
    <source>
        <strain evidence="2 3">DSM 21667</strain>
    </source>
</reference>
<sequence>MQRPGGVVSYGCDANGNVISGSALTISFDVDNKPRSVMRSASGSVGVPGNDLIFRNGFQLGSAIDSAPSNTGSRQTVAVTPEGGDGSMSYAYDSNGMRYAETVIGGATTRYGPRGYEKIIGGSTVHRHELGPVTVSRSGSTDTVSYLLRDRLGSTIAVTNTSGALSERRQFDAFGKARNADFSDRPNGQANLVATNHGFTGHTQADEVWLIHMNGRLYDQNLGRFLGVDPIIENPGSQALNPYSYLQNNPLSGTDPSGYAKASEECAGAGRAGCVGDQEVKATKAATMTGSHIAGVNTGASVTLVNPTPGGMAELQVAAAGMSSGYVVQADAVSAGSAPIADKGSIGTASALPQDRPGKDESGEQTKVTVGSGGATAPAPPNAAAADQFLLNESANAGQPFCSSNCEATPHAAHAAAGERYLGASIAARRESGWNVYQLSDKAFTFTFPRVSSAGVPEVALPGKLPSLVFDSSGHTHWDSNHMFSPKDWTVIVAHQLRIPPRTLYVATGDGNLRYANPAYAKPLGVRIGARIAPPSQNFPGQVVPGVTIKTTYP</sequence>
<dbReference type="PANTHER" id="PTHR32305:SF15">
    <property type="entry name" value="PROTEIN RHSA-RELATED"/>
    <property type="match status" value="1"/>
</dbReference>
<comment type="caution">
    <text evidence="2">The sequence shown here is derived from an EMBL/GenBank/DDBJ whole genome shotgun (WGS) entry which is preliminary data.</text>
</comment>
<dbReference type="NCBIfam" id="TIGR03696">
    <property type="entry name" value="Rhs_assc_core"/>
    <property type="match status" value="1"/>
</dbReference>
<evidence type="ECO:0000313" key="2">
    <source>
        <dbReference type="EMBL" id="TDR35143.1"/>
    </source>
</evidence>
<dbReference type="Gene3D" id="2.180.10.10">
    <property type="entry name" value="RHS repeat-associated core"/>
    <property type="match status" value="1"/>
</dbReference>
<dbReference type="Proteomes" id="UP000295293">
    <property type="component" value="Unassembled WGS sequence"/>
</dbReference>
<feature type="region of interest" description="Disordered" evidence="1">
    <location>
        <begin position="343"/>
        <end position="382"/>
    </location>
</feature>
<dbReference type="PANTHER" id="PTHR32305">
    <property type="match status" value="1"/>
</dbReference>
<keyword evidence="3" id="KW-1185">Reference proteome</keyword>
<organism evidence="2 3">
    <name type="scientific">Tahibacter aquaticus</name>
    <dbReference type="NCBI Taxonomy" id="520092"/>
    <lineage>
        <taxon>Bacteria</taxon>
        <taxon>Pseudomonadati</taxon>
        <taxon>Pseudomonadota</taxon>
        <taxon>Gammaproteobacteria</taxon>
        <taxon>Lysobacterales</taxon>
        <taxon>Rhodanobacteraceae</taxon>
        <taxon>Tahibacter</taxon>
    </lineage>
</organism>
<proteinExistence type="predicted"/>
<gene>
    <name evidence="2" type="ORF">DFR29_14010</name>
</gene>
<dbReference type="EMBL" id="SNZH01000040">
    <property type="protein sequence ID" value="TDR35143.1"/>
    <property type="molecule type" value="Genomic_DNA"/>
</dbReference>
<dbReference type="AlphaFoldDB" id="A0A4R6YFV1"/>
<protein>
    <submittedName>
        <fullName evidence="2">RHS repeat-associated protein</fullName>
    </submittedName>
</protein>
<dbReference type="InterPro" id="IPR050708">
    <property type="entry name" value="T6SS_VgrG/RHS"/>
</dbReference>
<evidence type="ECO:0000313" key="3">
    <source>
        <dbReference type="Proteomes" id="UP000295293"/>
    </source>
</evidence>
<name>A0A4R6YFV1_9GAMM</name>
<evidence type="ECO:0000256" key="1">
    <source>
        <dbReference type="SAM" id="MobiDB-lite"/>
    </source>
</evidence>